<organism evidence="2 3">
    <name type="scientific">Helicobacter turcicus</name>
    <dbReference type="NCBI Taxonomy" id="2867412"/>
    <lineage>
        <taxon>Bacteria</taxon>
        <taxon>Pseudomonadati</taxon>
        <taxon>Campylobacterota</taxon>
        <taxon>Epsilonproteobacteria</taxon>
        <taxon>Campylobacterales</taxon>
        <taxon>Helicobacteraceae</taxon>
        <taxon>Helicobacter</taxon>
    </lineage>
</organism>
<evidence type="ECO:0000256" key="1">
    <source>
        <dbReference type="SAM" id="MobiDB-lite"/>
    </source>
</evidence>
<gene>
    <name evidence="2" type="ORF">K4G57_08335</name>
</gene>
<evidence type="ECO:0008006" key="4">
    <source>
        <dbReference type="Google" id="ProtNLM"/>
    </source>
</evidence>
<accession>A0ABS7JQ23</accession>
<dbReference type="Proteomes" id="UP000700059">
    <property type="component" value="Unassembled WGS sequence"/>
</dbReference>
<reference evidence="2 3" key="1">
    <citation type="submission" date="2021-08" db="EMBL/GenBank/DDBJ databases">
        <title>Helicobacter spp. isolated from feces of Anatolian Ground Squirrel (Spermophilus xanthoprymnus) in Turkey.</title>
        <authorList>
            <person name="Aydin F."/>
            <person name="Abay S."/>
            <person name="Kayman T."/>
            <person name="Karakaya E."/>
            <person name="Saticioglu I.B."/>
        </authorList>
    </citation>
    <scope>NUCLEOTIDE SEQUENCE [LARGE SCALE GENOMIC DNA]</scope>
    <source>
        <strain evidence="2 3">Faydin-H70</strain>
    </source>
</reference>
<comment type="caution">
    <text evidence="2">The sequence shown here is derived from an EMBL/GenBank/DDBJ whole genome shotgun (WGS) entry which is preliminary data.</text>
</comment>
<feature type="region of interest" description="Disordered" evidence="1">
    <location>
        <begin position="1"/>
        <end position="44"/>
    </location>
</feature>
<proteinExistence type="predicted"/>
<name>A0ABS7JQ23_9HELI</name>
<evidence type="ECO:0000313" key="3">
    <source>
        <dbReference type="Proteomes" id="UP000700059"/>
    </source>
</evidence>
<dbReference type="EMBL" id="JAIGYQ010000013">
    <property type="protein sequence ID" value="MBX7491465.1"/>
    <property type="molecule type" value="Genomic_DNA"/>
</dbReference>
<evidence type="ECO:0000313" key="2">
    <source>
        <dbReference type="EMBL" id="MBX7491465.1"/>
    </source>
</evidence>
<dbReference type="RefSeq" id="WP_221532320.1">
    <property type="nucleotide sequence ID" value="NZ_JAIGYP010000007.1"/>
</dbReference>
<keyword evidence="3" id="KW-1185">Reference proteome</keyword>
<sequence>MAFKINTQATQKPILQNIQKPNVQDKNDSITSHNPPPKIQSITPQKVHPNQNLLGKYKTPGNFLNTQSAMGNQFGIKNLFNKTDEGAKVLLEYLQSQNSALSSLDKIPELSFQESLELEKSIQEMAQKGKLGDLDSATLAELLRKIQ</sequence>
<protein>
    <recommendedName>
        <fullName evidence="4">Flagellar hook-length control protein FliK</fullName>
    </recommendedName>
</protein>
<feature type="compositionally biased region" description="Polar residues" evidence="1">
    <location>
        <begin position="1"/>
        <end position="22"/>
    </location>
</feature>